<proteinExistence type="predicted"/>
<dbReference type="Pfam" id="PF07695">
    <property type="entry name" value="7TMR-DISM_7TM"/>
    <property type="match status" value="1"/>
</dbReference>
<gene>
    <name evidence="3" type="ORF">FYJ29_10725</name>
</gene>
<dbReference type="RefSeq" id="WP_154326855.1">
    <property type="nucleotide sequence ID" value="NZ_CP045696.1"/>
</dbReference>
<sequence length="210" mass="23513">MNNYYDVLGLTAFESSQETIEQAYKEGTQRMSEVINSDWAGQLVLFNEAYLVLSDVALKQHYDYSLRYNSPSTYLEQGIEEKRKRAKAFVESKLSLTVPLRKESSMSTLVKVLIVVAVAMLCAILTALVQDSLPDSDLPFMRALIMWIVITTPACLILAKKDRGAGFYILAFLIPLVGLIVALCLKKLPAEEQPQTQAVDLDITKETLKK</sequence>
<feature type="transmembrane region" description="Helical" evidence="1">
    <location>
        <begin position="140"/>
        <end position="159"/>
    </location>
</feature>
<dbReference type="EMBL" id="VULT01000018">
    <property type="protein sequence ID" value="MSS18229.1"/>
    <property type="molecule type" value="Genomic_DNA"/>
</dbReference>
<name>A0A6L5XCT0_9BACT</name>
<comment type="caution">
    <text evidence="3">The sequence shown here is derived from an EMBL/GenBank/DDBJ whole genome shotgun (WGS) entry which is preliminary data.</text>
</comment>
<evidence type="ECO:0000259" key="2">
    <source>
        <dbReference type="PROSITE" id="PS50076"/>
    </source>
</evidence>
<dbReference type="Proteomes" id="UP000483362">
    <property type="component" value="Unassembled WGS sequence"/>
</dbReference>
<organism evidence="3 4">
    <name type="scientific">Sodaliphilus pleomorphus</name>
    <dbReference type="NCBI Taxonomy" id="2606626"/>
    <lineage>
        <taxon>Bacteria</taxon>
        <taxon>Pseudomonadati</taxon>
        <taxon>Bacteroidota</taxon>
        <taxon>Bacteroidia</taxon>
        <taxon>Bacteroidales</taxon>
        <taxon>Muribaculaceae</taxon>
        <taxon>Sodaliphilus</taxon>
    </lineage>
</organism>
<accession>A0A6L5XCT0</accession>
<dbReference type="Gene3D" id="1.10.287.110">
    <property type="entry name" value="DnaJ domain"/>
    <property type="match status" value="1"/>
</dbReference>
<protein>
    <recommendedName>
        <fullName evidence="2">J domain-containing protein</fullName>
    </recommendedName>
</protein>
<dbReference type="InterPro" id="IPR011623">
    <property type="entry name" value="7TMR_DISM_rcpt_extracell_dom1"/>
</dbReference>
<evidence type="ECO:0000313" key="3">
    <source>
        <dbReference type="EMBL" id="MSS18229.1"/>
    </source>
</evidence>
<keyword evidence="1" id="KW-1133">Transmembrane helix</keyword>
<feature type="domain" description="J" evidence="2">
    <location>
        <begin position="3"/>
        <end position="66"/>
    </location>
</feature>
<dbReference type="SUPFAM" id="SSF46565">
    <property type="entry name" value="Chaperone J-domain"/>
    <property type="match status" value="1"/>
</dbReference>
<evidence type="ECO:0000313" key="4">
    <source>
        <dbReference type="Proteomes" id="UP000483362"/>
    </source>
</evidence>
<feature type="transmembrane region" description="Helical" evidence="1">
    <location>
        <begin position="109"/>
        <end position="128"/>
    </location>
</feature>
<dbReference type="AlphaFoldDB" id="A0A6L5XCT0"/>
<reference evidence="3 4" key="1">
    <citation type="submission" date="2019-08" db="EMBL/GenBank/DDBJ databases">
        <title>In-depth cultivation of the pig gut microbiome towards novel bacterial diversity and tailored functional studies.</title>
        <authorList>
            <person name="Wylensek D."/>
            <person name="Hitch T.C.A."/>
            <person name="Clavel T."/>
        </authorList>
    </citation>
    <scope>NUCLEOTIDE SEQUENCE [LARGE SCALE GENOMIC DNA]</scope>
    <source>
        <strain evidence="3 4">Oil-RF-744-WCA-WT-10</strain>
    </source>
</reference>
<keyword evidence="4" id="KW-1185">Reference proteome</keyword>
<evidence type="ECO:0000256" key="1">
    <source>
        <dbReference type="SAM" id="Phobius"/>
    </source>
</evidence>
<keyword evidence="1" id="KW-0812">Transmembrane</keyword>
<dbReference type="InterPro" id="IPR001623">
    <property type="entry name" value="DnaJ_domain"/>
</dbReference>
<dbReference type="InterPro" id="IPR036869">
    <property type="entry name" value="J_dom_sf"/>
</dbReference>
<feature type="transmembrane region" description="Helical" evidence="1">
    <location>
        <begin position="165"/>
        <end position="185"/>
    </location>
</feature>
<dbReference type="PROSITE" id="PS50076">
    <property type="entry name" value="DNAJ_2"/>
    <property type="match status" value="1"/>
</dbReference>
<keyword evidence="1" id="KW-0472">Membrane</keyword>